<comment type="caution">
    <text evidence="6">The sequence shown here is derived from an EMBL/GenBank/DDBJ whole genome shotgun (WGS) entry which is preliminary data.</text>
</comment>
<dbReference type="EMBL" id="JAGSMN010000294">
    <property type="protein sequence ID" value="MBR7674078.1"/>
    <property type="molecule type" value="Genomic_DNA"/>
</dbReference>
<evidence type="ECO:0000313" key="6">
    <source>
        <dbReference type="EMBL" id="MBR7674078.1"/>
    </source>
</evidence>
<dbReference type="GO" id="GO:0042597">
    <property type="term" value="C:periplasmic space"/>
    <property type="evidence" value="ECO:0007669"/>
    <property type="project" value="UniProtKB-SubCell"/>
</dbReference>
<keyword evidence="7" id="KW-1185">Reference proteome</keyword>
<gene>
    <name evidence="6" type="ORF">KDA82_13840</name>
</gene>
<dbReference type="InterPro" id="IPR015168">
    <property type="entry name" value="SsuA/THI5"/>
</dbReference>
<dbReference type="SUPFAM" id="SSF53850">
    <property type="entry name" value="Periplasmic binding protein-like II"/>
    <property type="match status" value="1"/>
</dbReference>
<accession>A0A8T4IQP2</accession>
<name>A0A8T4IQP2_9ACTN</name>
<evidence type="ECO:0000256" key="1">
    <source>
        <dbReference type="ARBA" id="ARBA00004418"/>
    </source>
</evidence>
<reference evidence="6" key="1">
    <citation type="submission" date="2021-04" db="EMBL/GenBank/DDBJ databases">
        <title>Sequencing of actinobacteria type strains.</title>
        <authorList>
            <person name="Nguyen G.-S."/>
            <person name="Wentzel A."/>
        </authorList>
    </citation>
    <scope>NUCLEOTIDE SEQUENCE</scope>
    <source>
        <strain evidence="6">DSM 42095</strain>
    </source>
</reference>
<dbReference type="InterPro" id="IPR001638">
    <property type="entry name" value="Solute-binding_3/MltF_N"/>
</dbReference>
<evidence type="ECO:0000256" key="4">
    <source>
        <dbReference type="SAM" id="SignalP"/>
    </source>
</evidence>
<feature type="signal peptide" evidence="4">
    <location>
        <begin position="1"/>
        <end position="36"/>
    </location>
</feature>
<feature type="domain" description="Solute-binding protein family 3/N-terminal" evidence="5">
    <location>
        <begin position="55"/>
        <end position="279"/>
    </location>
</feature>
<dbReference type="PANTHER" id="PTHR30024">
    <property type="entry name" value="ALIPHATIC SULFONATES-BINDING PROTEIN-RELATED"/>
    <property type="match status" value="1"/>
</dbReference>
<evidence type="ECO:0000259" key="5">
    <source>
        <dbReference type="SMART" id="SM00062"/>
    </source>
</evidence>
<evidence type="ECO:0000256" key="2">
    <source>
        <dbReference type="ARBA" id="ARBA00010742"/>
    </source>
</evidence>
<comment type="subcellular location">
    <subcellularLocation>
        <location evidence="1">Periplasm</location>
    </subcellularLocation>
</comment>
<organism evidence="6 7">
    <name type="scientific">Streptomyces daliensis</name>
    <dbReference type="NCBI Taxonomy" id="299421"/>
    <lineage>
        <taxon>Bacteria</taxon>
        <taxon>Bacillati</taxon>
        <taxon>Actinomycetota</taxon>
        <taxon>Actinomycetes</taxon>
        <taxon>Kitasatosporales</taxon>
        <taxon>Streptomycetaceae</taxon>
        <taxon>Streptomyces</taxon>
    </lineage>
</organism>
<comment type="similarity">
    <text evidence="2">Belongs to the bacterial solute-binding protein SsuA/TauA family.</text>
</comment>
<feature type="chain" id="PRO_5035819256" evidence="4">
    <location>
        <begin position="37"/>
        <end position="339"/>
    </location>
</feature>
<evidence type="ECO:0000313" key="7">
    <source>
        <dbReference type="Proteomes" id="UP000675554"/>
    </source>
</evidence>
<dbReference type="SMART" id="SM00062">
    <property type="entry name" value="PBPb"/>
    <property type="match status" value="1"/>
</dbReference>
<dbReference type="PANTHER" id="PTHR30024:SF47">
    <property type="entry name" value="TAURINE-BINDING PERIPLASMIC PROTEIN"/>
    <property type="match status" value="1"/>
</dbReference>
<dbReference type="Gene3D" id="3.40.190.10">
    <property type="entry name" value="Periplasmic binding protein-like II"/>
    <property type="match status" value="2"/>
</dbReference>
<dbReference type="Proteomes" id="UP000675554">
    <property type="component" value="Unassembled WGS sequence"/>
</dbReference>
<protein>
    <submittedName>
        <fullName evidence="6">ABC transporter substrate-binding protein</fullName>
    </submittedName>
</protein>
<sequence length="339" mass="35291">MYRSRAPRRPTAPRVRALPRTAAVAGALLVALTAAACGGGSGSGSGDGKSGGKDTVNVGAIPIVDTAPAYLAEKRGFFGKHGIKAEITPVQGGAASVSGVMGGQFDFAFGNTTSLLTGRDQGLPLKAVASGVASTGEPGNDYSAVLVGEDSGISSAEDLAGKTIAVNQLKNIGDTTVKETVREHGGDPSGIEFTEMPFPDMPAALDKGRVDAIWVVEPFVTQARDQGAKPVAWNFAEATDDDLTVAMYFTTEKLLKEKPDLAERFTAAIEEANAYAAEHPDAVREVLRGYAEIPAPVAEKMVLPKWPADINTGSVREIGELAREDGVLKKEADVDALLP</sequence>
<keyword evidence="3 4" id="KW-0732">Signal</keyword>
<dbReference type="Pfam" id="PF09084">
    <property type="entry name" value="NMT1"/>
    <property type="match status" value="1"/>
</dbReference>
<evidence type="ECO:0000256" key="3">
    <source>
        <dbReference type="ARBA" id="ARBA00022729"/>
    </source>
</evidence>
<proteinExistence type="inferred from homology"/>
<dbReference type="AlphaFoldDB" id="A0A8T4IQP2"/>